<evidence type="ECO:0000259" key="6">
    <source>
        <dbReference type="PROSITE" id="PS51898"/>
    </source>
</evidence>
<protein>
    <submittedName>
        <fullName evidence="8">Phage integrase family protein</fullName>
    </submittedName>
</protein>
<accession>A0A024HDU8</accession>
<evidence type="ECO:0000256" key="4">
    <source>
        <dbReference type="ARBA" id="ARBA00023172"/>
    </source>
</evidence>
<dbReference type="OrthoDB" id="662444at2"/>
<organism evidence="8 9">
    <name type="scientific">Pseudomonas knackmussii (strain DSM 6978 / CCUG 54928 / LMG 23759 / B13)</name>
    <dbReference type="NCBI Taxonomy" id="1301098"/>
    <lineage>
        <taxon>Bacteria</taxon>
        <taxon>Pseudomonadati</taxon>
        <taxon>Pseudomonadota</taxon>
        <taxon>Gammaproteobacteria</taxon>
        <taxon>Pseudomonadales</taxon>
        <taxon>Pseudomonadaceae</taxon>
        <taxon>Pseudomonas</taxon>
    </lineage>
</organism>
<dbReference type="HOGENOM" id="CLU_052612_1_0_6"/>
<dbReference type="SUPFAM" id="SSF56349">
    <property type="entry name" value="DNA breaking-rejoining enzymes"/>
    <property type="match status" value="1"/>
</dbReference>
<dbReference type="STRING" id="1301098.PKB_1253"/>
<evidence type="ECO:0000256" key="5">
    <source>
        <dbReference type="PROSITE-ProRule" id="PRU01248"/>
    </source>
</evidence>
<evidence type="ECO:0000259" key="7">
    <source>
        <dbReference type="PROSITE" id="PS51900"/>
    </source>
</evidence>
<dbReference type="AlphaFoldDB" id="A0A024HDU8"/>
<dbReference type="Proteomes" id="UP000025241">
    <property type="component" value="Chromosome I"/>
</dbReference>
<keyword evidence="2" id="KW-0229">DNA integration</keyword>
<dbReference type="GO" id="GO:0006310">
    <property type="term" value="P:DNA recombination"/>
    <property type="evidence" value="ECO:0007669"/>
    <property type="project" value="UniProtKB-KW"/>
</dbReference>
<dbReference type="PROSITE" id="PS51898">
    <property type="entry name" value="TYR_RECOMBINASE"/>
    <property type="match status" value="1"/>
</dbReference>
<reference evidence="8 9" key="2">
    <citation type="submission" date="2014-05" db="EMBL/GenBank/DDBJ databases">
        <title>Genome sequence of the 3-chlorobenzoate degrading bacterium Pseudomonas knackmussii B13 shows multiple evidence for horizontal gene transfer.</title>
        <authorList>
            <person name="Miyazaki R."/>
            <person name="Bertelli C."/>
            <person name="Falquet L."/>
            <person name="Robinson-Rechavi M."/>
            <person name="Gharib W."/>
            <person name="Roy S."/>
            <person name="Van der Meer J.R."/>
        </authorList>
    </citation>
    <scope>NUCLEOTIDE SEQUENCE [LARGE SCALE GENOMIC DNA]</scope>
    <source>
        <strain evidence="8 9">B13</strain>
    </source>
</reference>
<dbReference type="Pfam" id="PF00589">
    <property type="entry name" value="Phage_integrase"/>
    <property type="match status" value="1"/>
</dbReference>
<dbReference type="EMBL" id="HG322950">
    <property type="protein sequence ID" value="CDF82618.1"/>
    <property type="molecule type" value="Genomic_DNA"/>
</dbReference>
<evidence type="ECO:0000313" key="8">
    <source>
        <dbReference type="EMBL" id="CDF82618.1"/>
    </source>
</evidence>
<evidence type="ECO:0000313" key="9">
    <source>
        <dbReference type="Proteomes" id="UP000025241"/>
    </source>
</evidence>
<dbReference type="InterPro" id="IPR050090">
    <property type="entry name" value="Tyrosine_recombinase_XerCD"/>
</dbReference>
<dbReference type="GO" id="GO:0015074">
    <property type="term" value="P:DNA integration"/>
    <property type="evidence" value="ECO:0007669"/>
    <property type="project" value="UniProtKB-KW"/>
</dbReference>
<reference evidence="8 9" key="1">
    <citation type="submission" date="2013-03" db="EMBL/GenBank/DDBJ databases">
        <authorList>
            <person name="Linke B."/>
        </authorList>
    </citation>
    <scope>NUCLEOTIDE SEQUENCE [LARGE SCALE GENOMIC DNA]</scope>
    <source>
        <strain evidence="8 9">B13</strain>
    </source>
</reference>
<dbReference type="InterPro" id="IPR011010">
    <property type="entry name" value="DNA_brk_join_enz"/>
</dbReference>
<dbReference type="Gene3D" id="1.10.150.130">
    <property type="match status" value="1"/>
</dbReference>
<feature type="domain" description="Tyr recombinase" evidence="6">
    <location>
        <begin position="151"/>
        <end position="319"/>
    </location>
</feature>
<gene>
    <name evidence="8" type="ORF">PKB_1253</name>
</gene>
<feature type="domain" description="Core-binding (CB)" evidence="7">
    <location>
        <begin position="53"/>
        <end position="131"/>
    </location>
</feature>
<dbReference type="Gene3D" id="1.10.443.10">
    <property type="entry name" value="Intergrase catalytic core"/>
    <property type="match status" value="1"/>
</dbReference>
<dbReference type="RefSeq" id="WP_043256993.1">
    <property type="nucleotide sequence ID" value="NZ_HG322950.1"/>
</dbReference>
<dbReference type="CDD" id="cd00800">
    <property type="entry name" value="INT_Lambda_C"/>
    <property type="match status" value="1"/>
</dbReference>
<dbReference type="PANTHER" id="PTHR30349">
    <property type="entry name" value="PHAGE INTEGRASE-RELATED"/>
    <property type="match status" value="1"/>
</dbReference>
<comment type="similarity">
    <text evidence="1">Belongs to the 'phage' integrase family.</text>
</comment>
<dbReference type="KEGG" id="pkc:PKB_1253"/>
<dbReference type="eggNOG" id="COG0582">
    <property type="taxonomic scope" value="Bacteria"/>
</dbReference>
<dbReference type="InterPro" id="IPR002104">
    <property type="entry name" value="Integrase_catalytic"/>
</dbReference>
<evidence type="ECO:0000256" key="2">
    <source>
        <dbReference type="ARBA" id="ARBA00022908"/>
    </source>
</evidence>
<keyword evidence="3 5" id="KW-0238">DNA-binding</keyword>
<dbReference type="PATRIC" id="fig|1301098.3.peg.1261"/>
<sequence>MRPRKKDRHLPAKVYQKHGAFYYVHQGKWERLGSTLEAALKEYAKKVAPRSGGAMPDLIDEVLRHISPNLASNTVTQYTTLAERLKKILAQFNPDQVLPRHVAAIKAELAGTPNMANRMLSFLRTVFSYAVEWQRVDANPCIGIRRHVEKKRERYITDDEFLAICAVSTENMRVIYQMAYLTGQRINDVLGIKLSDISDEGIAFKQQKTGKRLIVAMTPDIDDVITRTKALPRSARGLTLFTTRTTCKPVIYETVKQQFKKACERAGVKDATLHDLRAKAITDTKNQGNNPQLLAGHSDPRMTDRYIRLREIDIATGPALSRRAIPKQS</sequence>
<proteinExistence type="inferred from homology"/>
<name>A0A024HDU8_PSEKB</name>
<keyword evidence="4" id="KW-0233">DNA recombination</keyword>
<evidence type="ECO:0000256" key="3">
    <source>
        <dbReference type="ARBA" id="ARBA00023125"/>
    </source>
</evidence>
<dbReference type="GO" id="GO:0003677">
    <property type="term" value="F:DNA binding"/>
    <property type="evidence" value="ECO:0007669"/>
    <property type="project" value="UniProtKB-UniRule"/>
</dbReference>
<dbReference type="InterPro" id="IPR044068">
    <property type="entry name" value="CB"/>
</dbReference>
<dbReference type="PROSITE" id="PS51900">
    <property type="entry name" value="CB"/>
    <property type="match status" value="1"/>
</dbReference>
<dbReference type="PANTHER" id="PTHR30349:SF41">
    <property type="entry name" value="INTEGRASE_RECOMBINASE PROTEIN MJ0367-RELATED"/>
    <property type="match status" value="1"/>
</dbReference>
<keyword evidence="9" id="KW-1185">Reference proteome</keyword>
<evidence type="ECO:0000256" key="1">
    <source>
        <dbReference type="ARBA" id="ARBA00008857"/>
    </source>
</evidence>
<dbReference type="InterPro" id="IPR013762">
    <property type="entry name" value="Integrase-like_cat_sf"/>
</dbReference>
<dbReference type="InterPro" id="IPR010998">
    <property type="entry name" value="Integrase_recombinase_N"/>
</dbReference>